<dbReference type="EMBL" id="JBHSBH010000003">
    <property type="protein sequence ID" value="MFC3995069.1"/>
    <property type="molecule type" value="Genomic_DNA"/>
</dbReference>
<sequence length="550" mass="54719">MGERTDGGTALEAATPWWVDALFRRAAAEVVGGGVKVPSAQPRRVPAGESGDYASALPLRLAGPAGRPAAEVAADIAAVLRDHPQVADADAEGRGFVAVTLPPEVRLSVVRAAADDPAYLTGGGPLHGEHLHLGPFGGGPLHSGPPGARPHEMRPREGRPGSGRPLPAPSAGGADGREDAASPAALSPLHLAGSVAEARDLARDDARRRIAAAAGRITRAADRLAAGGAGTTGGDTSAADAADPDLRPAGFPLRATGDASAATGGPPFPVPGDGAPAEVTWRDPYLDAPPGAGAAARLLGVIGEASARIAFCRSVPDRPKPGEATGSGLPAVPTAEEPGEWARLVAANPAFAVRYAHAHAVRSIAWAHDRATGDPESSAGPVPAVPSSARPPAEEPPSDAPSPFGRPGEETPPSSQPSPAGAGHGPARSAARVAPVAGAGAVAVRVWGEGAAAELVGELFDGPGVVLTAARRGEPHILVRYLEGLADAYHGWWESCGGVPGEDARPVAGRPAACDEGGEAVAARLALCAATAGALATGLSLLGVSAPTRL</sequence>
<evidence type="ECO:0000256" key="4">
    <source>
        <dbReference type="SAM" id="MobiDB-lite"/>
    </source>
</evidence>
<dbReference type="SMART" id="SM00836">
    <property type="entry name" value="DALR_1"/>
    <property type="match status" value="1"/>
</dbReference>
<dbReference type="InterPro" id="IPR008909">
    <property type="entry name" value="DALR_anticod-bd"/>
</dbReference>
<accession>A0ABV8FIB1</accession>
<evidence type="ECO:0000259" key="5">
    <source>
        <dbReference type="SMART" id="SM00836"/>
    </source>
</evidence>
<keyword evidence="3" id="KW-0067">ATP-binding</keyword>
<feature type="domain" description="DALR anticodon binding" evidence="5">
    <location>
        <begin position="353"/>
        <end position="550"/>
    </location>
</feature>
<feature type="compositionally biased region" description="Basic and acidic residues" evidence="4">
    <location>
        <begin position="149"/>
        <end position="159"/>
    </location>
</feature>
<dbReference type="InterPro" id="IPR036695">
    <property type="entry name" value="Arg-tRNA-synth_N_sf"/>
</dbReference>
<name>A0ABV8FIB1_9ACTN</name>
<dbReference type="SUPFAM" id="SSF47323">
    <property type="entry name" value="Anticodon-binding domain of a subclass of class I aminoacyl-tRNA synthetases"/>
    <property type="match status" value="1"/>
</dbReference>
<evidence type="ECO:0000256" key="2">
    <source>
        <dbReference type="ARBA" id="ARBA00022741"/>
    </source>
</evidence>
<evidence type="ECO:0000259" key="6">
    <source>
        <dbReference type="SMART" id="SM01016"/>
    </source>
</evidence>
<dbReference type="Gene3D" id="1.10.730.10">
    <property type="entry name" value="Isoleucyl-tRNA Synthetase, Domain 1"/>
    <property type="match status" value="1"/>
</dbReference>
<keyword evidence="1" id="KW-0436">Ligase</keyword>
<dbReference type="Proteomes" id="UP001595847">
    <property type="component" value="Unassembled WGS sequence"/>
</dbReference>
<feature type="region of interest" description="Disordered" evidence="4">
    <location>
        <begin position="371"/>
        <end position="431"/>
    </location>
</feature>
<evidence type="ECO:0000256" key="3">
    <source>
        <dbReference type="ARBA" id="ARBA00022840"/>
    </source>
</evidence>
<evidence type="ECO:0000313" key="7">
    <source>
        <dbReference type="EMBL" id="MFC3995069.1"/>
    </source>
</evidence>
<dbReference type="Gene3D" id="3.30.1360.70">
    <property type="entry name" value="Arginyl tRNA synthetase N-terminal domain"/>
    <property type="match status" value="1"/>
</dbReference>
<keyword evidence="2" id="KW-0547">Nucleotide-binding</keyword>
<dbReference type="InterPro" id="IPR005148">
    <property type="entry name" value="Arg-tRNA-synth_N"/>
</dbReference>
<feature type="domain" description="Arginyl tRNA synthetase N-terminal" evidence="6">
    <location>
        <begin position="21"/>
        <end position="101"/>
    </location>
</feature>
<keyword evidence="8" id="KW-1185">Reference proteome</keyword>
<dbReference type="InterPro" id="IPR009080">
    <property type="entry name" value="tRNAsynth_Ia_anticodon-bd"/>
</dbReference>
<dbReference type="SMART" id="SM01016">
    <property type="entry name" value="Arg_tRNA_synt_N"/>
    <property type="match status" value="1"/>
</dbReference>
<organism evidence="7 8">
    <name type="scientific">Nocardiopsis sediminis</name>
    <dbReference type="NCBI Taxonomy" id="1778267"/>
    <lineage>
        <taxon>Bacteria</taxon>
        <taxon>Bacillati</taxon>
        <taxon>Actinomycetota</taxon>
        <taxon>Actinomycetes</taxon>
        <taxon>Streptosporangiales</taxon>
        <taxon>Nocardiopsidaceae</taxon>
        <taxon>Nocardiopsis</taxon>
    </lineage>
</organism>
<feature type="compositionally biased region" description="Low complexity" evidence="4">
    <location>
        <begin position="417"/>
        <end position="431"/>
    </location>
</feature>
<dbReference type="SUPFAM" id="SSF55190">
    <property type="entry name" value="Arginyl-tRNA synthetase (ArgRS), N-terminal 'additional' domain"/>
    <property type="match status" value="1"/>
</dbReference>
<gene>
    <name evidence="7" type="ORF">ACFOVU_04035</name>
</gene>
<proteinExistence type="predicted"/>
<evidence type="ECO:0000256" key="1">
    <source>
        <dbReference type="ARBA" id="ARBA00022598"/>
    </source>
</evidence>
<dbReference type="Pfam" id="PF05746">
    <property type="entry name" value="DALR_1"/>
    <property type="match status" value="1"/>
</dbReference>
<evidence type="ECO:0000313" key="8">
    <source>
        <dbReference type="Proteomes" id="UP001595847"/>
    </source>
</evidence>
<feature type="region of interest" description="Disordered" evidence="4">
    <location>
        <begin position="130"/>
        <end position="182"/>
    </location>
</feature>
<reference evidence="8" key="1">
    <citation type="journal article" date="2019" name="Int. J. Syst. Evol. Microbiol.">
        <title>The Global Catalogue of Microorganisms (GCM) 10K type strain sequencing project: providing services to taxonomists for standard genome sequencing and annotation.</title>
        <authorList>
            <consortium name="The Broad Institute Genomics Platform"/>
            <consortium name="The Broad Institute Genome Sequencing Center for Infectious Disease"/>
            <person name="Wu L."/>
            <person name="Ma J."/>
        </authorList>
    </citation>
    <scope>NUCLEOTIDE SEQUENCE [LARGE SCALE GENOMIC DNA]</scope>
    <source>
        <strain evidence="8">TBRC 1826</strain>
    </source>
</reference>
<comment type="caution">
    <text evidence="7">The sequence shown here is derived from an EMBL/GenBank/DDBJ whole genome shotgun (WGS) entry which is preliminary data.</text>
</comment>
<dbReference type="Pfam" id="PF03485">
    <property type="entry name" value="Arg_tRNA_synt_N"/>
    <property type="match status" value="1"/>
</dbReference>
<feature type="region of interest" description="Disordered" evidence="4">
    <location>
        <begin position="226"/>
        <end position="275"/>
    </location>
</feature>
<dbReference type="RefSeq" id="WP_378529904.1">
    <property type="nucleotide sequence ID" value="NZ_JBHSBH010000003.1"/>
</dbReference>
<protein>
    <submittedName>
        <fullName evidence="7">DALR anticodon-binding domain-containing protein</fullName>
    </submittedName>
</protein>
<feature type="compositionally biased region" description="Low complexity" evidence="4">
    <location>
        <begin position="375"/>
        <end position="391"/>
    </location>
</feature>